<sequence length="536" mass="62308">MLQLFLSEPIWNDNGDENSAKIRVSLLSQLESTIWLFMASGGRSEARLWLCNTIGRISSLTRHNQCELLLDLLRSKPLKKGFASQLVEMIFENSPHKAGSIISKRRNPTRISKWFSKAGGGLGHEPGAKALSQFSFVNRDTCWEELEWKGKHGQSPAVVATKPHYFLDLDVQATVENFLENVPEFWSSNEFSESLKDGEILFVDRKYFVEYFVDLMYKEDSKDVWKVTSEFLKEECFSSLCKRLLITLDESDLCDFLKMLFKYLNPRMEQKDLMDSSYLFEVILSKCADFRSFDEILLLNAVFNHGRQLLRLLRDEEGHEEQARIKDIVSKICTIPSDDSSLGPIIKDCFKMKNIQACKLLGLQSWVIYYSLSEQCRTHDSWESLFLCNAISFRTSDRYSFLDNQGAYEEGGSDLDRKASKTVKHKKKHSSRRKRKKRDFDHNDSYDNEVLDLQSNVGSWFLSIDEYSASWNIEDLPEYVSKYCLSTWMKWVGFSFTDENLSNDKLDYQLEKVGKPRSSDGRKDAKFKRAYYEREV</sequence>
<dbReference type="STRING" id="3750.A0A498KHT1"/>
<proteinExistence type="predicted"/>
<dbReference type="EMBL" id="RDQH01000328">
    <property type="protein sequence ID" value="RXI05122.1"/>
    <property type="molecule type" value="Genomic_DNA"/>
</dbReference>
<keyword evidence="3" id="KW-1185">Reference proteome</keyword>
<dbReference type="Proteomes" id="UP000290289">
    <property type="component" value="Chromosome 2"/>
</dbReference>
<reference evidence="2 3" key="1">
    <citation type="submission" date="2018-10" db="EMBL/GenBank/DDBJ databases">
        <title>A high-quality apple genome assembly.</title>
        <authorList>
            <person name="Hu J."/>
        </authorList>
    </citation>
    <scope>NUCLEOTIDE SEQUENCE [LARGE SCALE GENOMIC DNA]</scope>
    <source>
        <strain evidence="3">cv. HFTH1</strain>
        <tissue evidence="2">Young leaf</tissue>
    </source>
</reference>
<evidence type="ECO:0000313" key="2">
    <source>
        <dbReference type="EMBL" id="RXI05122.1"/>
    </source>
</evidence>
<comment type="caution">
    <text evidence="2">The sequence shown here is derived from an EMBL/GenBank/DDBJ whole genome shotgun (WGS) entry which is preliminary data.</text>
</comment>
<dbReference type="PANTHER" id="PTHR37766:SF1">
    <property type="entry name" value="OS01G0897100 PROTEIN"/>
    <property type="match status" value="1"/>
</dbReference>
<evidence type="ECO:0000313" key="3">
    <source>
        <dbReference type="Proteomes" id="UP000290289"/>
    </source>
</evidence>
<evidence type="ECO:0000256" key="1">
    <source>
        <dbReference type="SAM" id="MobiDB-lite"/>
    </source>
</evidence>
<dbReference type="PANTHER" id="PTHR37766">
    <property type="entry name" value="OS01G0897100 PROTEIN"/>
    <property type="match status" value="1"/>
</dbReference>
<dbReference type="AlphaFoldDB" id="A0A498KHT1"/>
<gene>
    <name evidence="2" type="ORF">DVH24_006379</name>
</gene>
<feature type="region of interest" description="Disordered" evidence="1">
    <location>
        <begin position="412"/>
        <end position="441"/>
    </location>
</feature>
<protein>
    <submittedName>
        <fullName evidence="2">Uncharacterized protein</fullName>
    </submittedName>
</protein>
<name>A0A498KHT1_MALDO</name>
<accession>A0A498KHT1</accession>
<feature type="compositionally biased region" description="Basic residues" evidence="1">
    <location>
        <begin position="420"/>
        <end position="437"/>
    </location>
</feature>
<organism evidence="2 3">
    <name type="scientific">Malus domestica</name>
    <name type="common">Apple</name>
    <name type="synonym">Pyrus malus</name>
    <dbReference type="NCBI Taxonomy" id="3750"/>
    <lineage>
        <taxon>Eukaryota</taxon>
        <taxon>Viridiplantae</taxon>
        <taxon>Streptophyta</taxon>
        <taxon>Embryophyta</taxon>
        <taxon>Tracheophyta</taxon>
        <taxon>Spermatophyta</taxon>
        <taxon>Magnoliopsida</taxon>
        <taxon>eudicotyledons</taxon>
        <taxon>Gunneridae</taxon>
        <taxon>Pentapetalae</taxon>
        <taxon>rosids</taxon>
        <taxon>fabids</taxon>
        <taxon>Rosales</taxon>
        <taxon>Rosaceae</taxon>
        <taxon>Amygdaloideae</taxon>
        <taxon>Maleae</taxon>
        <taxon>Malus</taxon>
    </lineage>
</organism>